<dbReference type="InterPro" id="IPR051604">
    <property type="entry name" value="Ergot_Alk_Oxidoreductase"/>
</dbReference>
<dbReference type="PANTHER" id="PTHR43162">
    <property type="match status" value="1"/>
</dbReference>
<dbReference type="InterPro" id="IPR036291">
    <property type="entry name" value="NAD(P)-bd_dom_sf"/>
</dbReference>
<protein>
    <submittedName>
        <fullName evidence="1">Uncharacterized protein</fullName>
    </submittedName>
</protein>
<name>A0AAV1UB05_9STRA</name>
<proteinExistence type="predicted"/>
<dbReference type="PANTHER" id="PTHR43162:SF1">
    <property type="entry name" value="PRESTALK A DIFFERENTIATION PROTEIN A"/>
    <property type="match status" value="1"/>
</dbReference>
<gene>
    <name evidence="1" type="ORF">PM001_LOCUS15998</name>
</gene>
<dbReference type="Gene3D" id="3.40.50.720">
    <property type="entry name" value="NAD(P)-binding Rossmann-like Domain"/>
    <property type="match status" value="1"/>
</dbReference>
<accession>A0AAV1UB05</accession>
<dbReference type="AlphaFoldDB" id="A0AAV1UB05"/>
<comment type="caution">
    <text evidence="1">The sequence shown here is derived from an EMBL/GenBank/DDBJ whole genome shotgun (WGS) entry which is preliminary data.</text>
</comment>
<dbReference type="Proteomes" id="UP001162060">
    <property type="component" value="Unassembled WGS sequence"/>
</dbReference>
<dbReference type="SUPFAM" id="SSF51735">
    <property type="entry name" value="NAD(P)-binding Rossmann-fold domains"/>
    <property type="match status" value="1"/>
</dbReference>
<evidence type="ECO:0000313" key="1">
    <source>
        <dbReference type="EMBL" id="CAK7930848.1"/>
    </source>
</evidence>
<reference evidence="1" key="1">
    <citation type="submission" date="2024-01" db="EMBL/GenBank/DDBJ databases">
        <authorList>
            <person name="Webb A."/>
        </authorList>
    </citation>
    <scope>NUCLEOTIDE SEQUENCE</scope>
    <source>
        <strain evidence="1">Pm1</strain>
    </source>
</reference>
<organism evidence="1 2">
    <name type="scientific">Peronospora matthiolae</name>
    <dbReference type="NCBI Taxonomy" id="2874970"/>
    <lineage>
        <taxon>Eukaryota</taxon>
        <taxon>Sar</taxon>
        <taxon>Stramenopiles</taxon>
        <taxon>Oomycota</taxon>
        <taxon>Peronosporomycetes</taxon>
        <taxon>Peronosporales</taxon>
        <taxon>Peronosporaceae</taxon>
        <taxon>Peronospora</taxon>
    </lineage>
</organism>
<dbReference type="EMBL" id="CAKLBY020000169">
    <property type="protein sequence ID" value="CAK7930848.1"/>
    <property type="molecule type" value="Genomic_DNA"/>
</dbReference>
<evidence type="ECO:0000313" key="2">
    <source>
        <dbReference type="Proteomes" id="UP001162060"/>
    </source>
</evidence>
<sequence>MSPTFLLPLTRRSLPFASSLLHFVSSSCASPHSNRIQFLISSKSRDLERSLRLHYPDLLVSHEHESIPNWGEPKDLQEALNVCDGVILAASGSGDDCINVPSDLTEEWLQCEQNVTTLVSKAHRVVKLSWMEGFVSAQSPLAVGRATWEIEQELKLRLGGEDASAHNLTIVRAPTGMDAFLHGRLFDLVCGRTLSISIKHGRVAFVHPSDVAETLSALIVKEDAGVADAGRLFKLTGPEALTFPQVAELLSEGIGEKVNYSYFPLWAVQPARWVHGVPGDAIEEELAVIRALEAGAQQAVDTTLMETLLGRKPRSFRAFIAENAPAWPRTDPK</sequence>